<dbReference type="EMBL" id="AC148970">
    <property type="protein sequence ID" value="ABN05841.1"/>
    <property type="molecule type" value="Genomic_DNA"/>
</dbReference>
<sequence>MGMHIPISLHENIFMGIMEVMGSYSIPRNLYTQEYFFLNLITNMGIIIP</sequence>
<name>A2Q1M4_MEDTR</name>
<gene>
    <name evidence="1" type="ORF">MtrDRAFT_AC148970g7v2</name>
</gene>
<protein>
    <submittedName>
        <fullName evidence="1">Uncharacterized protein</fullName>
    </submittedName>
</protein>
<evidence type="ECO:0000313" key="1">
    <source>
        <dbReference type="EMBL" id="ABN05841.1"/>
    </source>
</evidence>
<organism evidence="1">
    <name type="scientific">Medicago truncatula</name>
    <name type="common">Barrel medic</name>
    <name type="synonym">Medicago tribuloides</name>
    <dbReference type="NCBI Taxonomy" id="3880"/>
    <lineage>
        <taxon>Eukaryota</taxon>
        <taxon>Viridiplantae</taxon>
        <taxon>Streptophyta</taxon>
        <taxon>Embryophyta</taxon>
        <taxon>Tracheophyta</taxon>
        <taxon>Spermatophyta</taxon>
        <taxon>Magnoliopsida</taxon>
        <taxon>eudicotyledons</taxon>
        <taxon>Gunneridae</taxon>
        <taxon>Pentapetalae</taxon>
        <taxon>rosids</taxon>
        <taxon>fabids</taxon>
        <taxon>Fabales</taxon>
        <taxon>Fabaceae</taxon>
        <taxon>Papilionoideae</taxon>
        <taxon>50 kb inversion clade</taxon>
        <taxon>NPAAA clade</taxon>
        <taxon>Hologalegina</taxon>
        <taxon>IRL clade</taxon>
        <taxon>Trifolieae</taxon>
        <taxon>Medicago</taxon>
    </lineage>
</organism>
<dbReference type="AlphaFoldDB" id="A2Q1M4"/>
<reference evidence="1" key="2">
    <citation type="submission" date="2007-03" db="EMBL/GenBank/DDBJ databases">
        <authorList>
            <consortium name="The International Medicago Genome Annotation Group"/>
        </authorList>
    </citation>
    <scope>NUCLEOTIDE SEQUENCE</scope>
</reference>
<proteinExistence type="predicted"/>
<accession>A2Q1M4</accession>
<reference evidence="1" key="1">
    <citation type="submission" date="2004-08" db="EMBL/GenBank/DDBJ databases">
        <authorList>
            <person name="Town C.D."/>
        </authorList>
    </citation>
    <scope>NUCLEOTIDE SEQUENCE</scope>
</reference>